<gene>
    <name evidence="6" type="ORF">ACIPEN_07460</name>
</gene>
<dbReference type="Gene3D" id="3.40.190.290">
    <property type="match status" value="1"/>
</dbReference>
<dbReference type="InterPro" id="IPR036388">
    <property type="entry name" value="WH-like_DNA-bd_sf"/>
</dbReference>
<dbReference type="InterPro" id="IPR005119">
    <property type="entry name" value="LysR_subst-bd"/>
</dbReference>
<protein>
    <submittedName>
        <fullName evidence="6">LysR family transcriptional regulator</fullName>
    </submittedName>
</protein>
<dbReference type="PANTHER" id="PTHR30419:SF2">
    <property type="entry name" value="LYSR FAMILY TRANSCRIPTIONAL REGULATOR"/>
    <property type="match status" value="1"/>
</dbReference>
<dbReference type="PANTHER" id="PTHR30419">
    <property type="entry name" value="HTH-TYPE TRANSCRIPTIONAL REGULATOR YBHD"/>
    <property type="match status" value="1"/>
</dbReference>
<organism evidence="6 7">
    <name type="scientific">Herbaspirillum chlorophenolicum</name>
    <dbReference type="NCBI Taxonomy" id="211589"/>
    <lineage>
        <taxon>Bacteria</taxon>
        <taxon>Pseudomonadati</taxon>
        <taxon>Pseudomonadota</taxon>
        <taxon>Betaproteobacteria</taxon>
        <taxon>Burkholderiales</taxon>
        <taxon>Oxalobacteraceae</taxon>
        <taxon>Herbaspirillum</taxon>
    </lineage>
</organism>
<dbReference type="EMBL" id="JBIUZV010000003">
    <property type="protein sequence ID" value="MFJ3045647.1"/>
    <property type="molecule type" value="Genomic_DNA"/>
</dbReference>
<dbReference type="Proteomes" id="UP001617427">
    <property type="component" value="Unassembled WGS sequence"/>
</dbReference>
<dbReference type="Pfam" id="PF00126">
    <property type="entry name" value="HTH_1"/>
    <property type="match status" value="1"/>
</dbReference>
<dbReference type="InterPro" id="IPR050950">
    <property type="entry name" value="HTH-type_LysR_regulators"/>
</dbReference>
<feature type="domain" description="HTH lysR-type" evidence="5">
    <location>
        <begin position="10"/>
        <end position="61"/>
    </location>
</feature>
<accession>A0ABW8EYT8</accession>
<dbReference type="InterPro" id="IPR036390">
    <property type="entry name" value="WH_DNA-bd_sf"/>
</dbReference>
<comment type="similarity">
    <text evidence="1">Belongs to the LysR transcriptional regulatory family.</text>
</comment>
<dbReference type="Gene3D" id="1.10.10.10">
    <property type="entry name" value="Winged helix-like DNA-binding domain superfamily/Winged helix DNA-binding domain"/>
    <property type="match status" value="1"/>
</dbReference>
<comment type="caution">
    <text evidence="6">The sequence shown here is derived from an EMBL/GenBank/DDBJ whole genome shotgun (WGS) entry which is preliminary data.</text>
</comment>
<proteinExistence type="inferred from homology"/>
<dbReference type="SUPFAM" id="SSF53850">
    <property type="entry name" value="Periplasmic binding protein-like II"/>
    <property type="match status" value="1"/>
</dbReference>
<evidence type="ECO:0000256" key="1">
    <source>
        <dbReference type="ARBA" id="ARBA00009437"/>
    </source>
</evidence>
<dbReference type="SUPFAM" id="SSF46785">
    <property type="entry name" value="Winged helix' DNA-binding domain"/>
    <property type="match status" value="1"/>
</dbReference>
<dbReference type="Pfam" id="PF03466">
    <property type="entry name" value="LysR_substrate"/>
    <property type="match status" value="1"/>
</dbReference>
<evidence type="ECO:0000259" key="5">
    <source>
        <dbReference type="PROSITE" id="PS50931"/>
    </source>
</evidence>
<dbReference type="RefSeq" id="WP_050470119.1">
    <property type="nucleotide sequence ID" value="NZ_JBIUZV010000003.1"/>
</dbReference>
<keyword evidence="4" id="KW-0804">Transcription</keyword>
<evidence type="ECO:0000313" key="6">
    <source>
        <dbReference type="EMBL" id="MFJ3045647.1"/>
    </source>
</evidence>
<keyword evidence="3" id="KW-0238">DNA-binding</keyword>
<dbReference type="PROSITE" id="PS50931">
    <property type="entry name" value="HTH_LYSR"/>
    <property type="match status" value="1"/>
</dbReference>
<keyword evidence="2" id="KW-0805">Transcription regulation</keyword>
<evidence type="ECO:0000256" key="2">
    <source>
        <dbReference type="ARBA" id="ARBA00023015"/>
    </source>
</evidence>
<dbReference type="InterPro" id="IPR000847">
    <property type="entry name" value="LysR_HTH_N"/>
</dbReference>
<evidence type="ECO:0000313" key="7">
    <source>
        <dbReference type="Proteomes" id="UP001617427"/>
    </source>
</evidence>
<reference evidence="6 7" key="1">
    <citation type="submission" date="2024-10" db="EMBL/GenBank/DDBJ databases">
        <title>The Natural Products Discovery Center: Release of the First 8490 Sequenced Strains for Exploring Actinobacteria Biosynthetic Diversity.</title>
        <authorList>
            <person name="Kalkreuter E."/>
            <person name="Kautsar S.A."/>
            <person name="Yang D."/>
            <person name="Bader C.D."/>
            <person name="Teijaro C.N."/>
            <person name="Fluegel L."/>
            <person name="Davis C.M."/>
            <person name="Simpson J.R."/>
            <person name="Lauterbach L."/>
            <person name="Steele A.D."/>
            <person name="Gui C."/>
            <person name="Meng S."/>
            <person name="Li G."/>
            <person name="Viehrig K."/>
            <person name="Ye F."/>
            <person name="Su P."/>
            <person name="Kiefer A.F."/>
            <person name="Nichols A."/>
            <person name="Cepeda A.J."/>
            <person name="Yan W."/>
            <person name="Fan B."/>
            <person name="Jiang Y."/>
            <person name="Adhikari A."/>
            <person name="Zheng C.-J."/>
            <person name="Schuster L."/>
            <person name="Cowan T.M."/>
            <person name="Smanski M.J."/>
            <person name="Chevrette M.G."/>
            <person name="De Carvalho L.P.S."/>
            <person name="Shen B."/>
        </authorList>
    </citation>
    <scope>NUCLEOTIDE SEQUENCE [LARGE SCALE GENOMIC DNA]</scope>
    <source>
        <strain evidence="6 7">NPDC087045</strain>
    </source>
</reference>
<keyword evidence="7" id="KW-1185">Reference proteome</keyword>
<sequence>MRNIDPFSARLFLAVIEEGSIAKAAARECIVASAVSKRVSELEALFRVPLLERGVKGVTPTPAGEAFQHHARMLLQAMDRMYGEMSEYVEGVRGRVKVLATVSSLSSRLPSDIQDFVTAHKRIKIDLEEASTPAIFRAVVDGVCDVGIAPEISSLEGLQAFPYRVLTLAVVMPAGHPLSTQKQLSYADTLEFDQVELYRGSGMATLLDNAAQNLNLPKRTYIRVLSYETICRMVASGMGVGVVPLFFAHSHGETFKLKFLPLTDAWAHPMISIAVRDANALGPASRAFVEHMKQCGVQARLQNSMYDAMSMHRGGQGR</sequence>
<evidence type="ECO:0000256" key="4">
    <source>
        <dbReference type="ARBA" id="ARBA00023163"/>
    </source>
</evidence>
<name>A0ABW8EYT8_9BURK</name>
<evidence type="ECO:0000256" key="3">
    <source>
        <dbReference type="ARBA" id="ARBA00023125"/>
    </source>
</evidence>